<dbReference type="EMBL" id="KN817520">
    <property type="protein sequence ID" value="KJA28874.1"/>
    <property type="molecule type" value="Genomic_DNA"/>
</dbReference>
<organism evidence="2 3">
    <name type="scientific">Hypholoma sublateritium (strain FD-334 SS-4)</name>
    <dbReference type="NCBI Taxonomy" id="945553"/>
    <lineage>
        <taxon>Eukaryota</taxon>
        <taxon>Fungi</taxon>
        <taxon>Dikarya</taxon>
        <taxon>Basidiomycota</taxon>
        <taxon>Agaricomycotina</taxon>
        <taxon>Agaricomycetes</taxon>
        <taxon>Agaricomycetidae</taxon>
        <taxon>Agaricales</taxon>
        <taxon>Agaricineae</taxon>
        <taxon>Strophariaceae</taxon>
        <taxon>Hypholoma</taxon>
    </lineage>
</organism>
<proteinExistence type="predicted"/>
<gene>
    <name evidence="2" type="ORF">HYPSUDRAFT_623624</name>
</gene>
<protein>
    <submittedName>
        <fullName evidence="2">Uncharacterized protein</fullName>
    </submittedName>
</protein>
<keyword evidence="3" id="KW-1185">Reference proteome</keyword>
<evidence type="ECO:0000256" key="1">
    <source>
        <dbReference type="SAM" id="MobiDB-lite"/>
    </source>
</evidence>
<reference evidence="3" key="1">
    <citation type="submission" date="2014-04" db="EMBL/GenBank/DDBJ databases">
        <title>Evolutionary Origins and Diversification of the Mycorrhizal Mutualists.</title>
        <authorList>
            <consortium name="DOE Joint Genome Institute"/>
            <consortium name="Mycorrhizal Genomics Consortium"/>
            <person name="Kohler A."/>
            <person name="Kuo A."/>
            <person name="Nagy L.G."/>
            <person name="Floudas D."/>
            <person name="Copeland A."/>
            <person name="Barry K.W."/>
            <person name="Cichocki N."/>
            <person name="Veneault-Fourrey C."/>
            <person name="LaButti K."/>
            <person name="Lindquist E.A."/>
            <person name="Lipzen A."/>
            <person name="Lundell T."/>
            <person name="Morin E."/>
            <person name="Murat C."/>
            <person name="Riley R."/>
            <person name="Ohm R."/>
            <person name="Sun H."/>
            <person name="Tunlid A."/>
            <person name="Henrissat B."/>
            <person name="Grigoriev I.V."/>
            <person name="Hibbett D.S."/>
            <person name="Martin F."/>
        </authorList>
    </citation>
    <scope>NUCLEOTIDE SEQUENCE [LARGE SCALE GENOMIC DNA]</scope>
    <source>
        <strain evidence="3">FD-334 SS-4</strain>
    </source>
</reference>
<evidence type="ECO:0000313" key="2">
    <source>
        <dbReference type="EMBL" id="KJA28874.1"/>
    </source>
</evidence>
<feature type="region of interest" description="Disordered" evidence="1">
    <location>
        <begin position="57"/>
        <end position="107"/>
    </location>
</feature>
<sequence>MYAIPTRSGRSYRPSSTDWNVRNPVQCCSRDAGVGRITQDILAFDALLSAHRALGTPRPASRCPAAATARNSAGPPNRVPAGPISDFARGWGRGTPSTGLAPRPYLRVRPPRRRKRRRGAWGIPACQVARRRTGRGPRRAGAWRRSGRYARGAPCTRACRRRRSAALRHGESACGGGAPGVAHAVPPHELGVHGRQIFELVVLACARA</sequence>
<evidence type="ECO:0000313" key="3">
    <source>
        <dbReference type="Proteomes" id="UP000054270"/>
    </source>
</evidence>
<accession>A0A0D2PDE1</accession>
<dbReference type="AlphaFoldDB" id="A0A0D2PDE1"/>
<dbReference type="Proteomes" id="UP000054270">
    <property type="component" value="Unassembled WGS sequence"/>
</dbReference>
<name>A0A0D2PDE1_HYPSF</name>